<keyword evidence="1" id="KW-1133">Transmembrane helix</keyword>
<proteinExistence type="predicted"/>
<gene>
    <name evidence="2" type="ORF">JIV24_14595</name>
</gene>
<evidence type="ECO:0000313" key="2">
    <source>
        <dbReference type="EMBL" id="MBK3518571.1"/>
    </source>
</evidence>
<keyword evidence="3" id="KW-1185">Reference proteome</keyword>
<feature type="transmembrane region" description="Helical" evidence="1">
    <location>
        <begin position="118"/>
        <end position="136"/>
    </location>
</feature>
<organism evidence="2 3">
    <name type="scientific">Carboxylicivirga marina</name>
    <dbReference type="NCBI Taxonomy" id="2800988"/>
    <lineage>
        <taxon>Bacteria</taxon>
        <taxon>Pseudomonadati</taxon>
        <taxon>Bacteroidota</taxon>
        <taxon>Bacteroidia</taxon>
        <taxon>Marinilabiliales</taxon>
        <taxon>Marinilabiliaceae</taxon>
        <taxon>Carboxylicivirga</taxon>
    </lineage>
</organism>
<dbReference type="EMBL" id="JAENRR010000037">
    <property type="protein sequence ID" value="MBK3518571.1"/>
    <property type="molecule type" value="Genomic_DNA"/>
</dbReference>
<protein>
    <submittedName>
        <fullName evidence="2">DUF4956 domain-containing protein</fullName>
    </submittedName>
</protein>
<feature type="transmembrane region" description="Helical" evidence="1">
    <location>
        <begin position="93"/>
        <end position="112"/>
    </location>
</feature>
<reference evidence="2 3" key="1">
    <citation type="submission" date="2021-01" db="EMBL/GenBank/DDBJ databases">
        <title>Carboxyliciviraga sp.nov., isolated from coastal sediments.</title>
        <authorList>
            <person name="Lu D."/>
            <person name="Zhang T."/>
        </authorList>
    </citation>
    <scope>NUCLEOTIDE SEQUENCE [LARGE SCALE GENOMIC DNA]</scope>
    <source>
        <strain evidence="2 3">N1Y132</strain>
    </source>
</reference>
<name>A0ABS1HLM6_9BACT</name>
<dbReference type="Pfam" id="PF16316">
    <property type="entry name" value="DUF4956"/>
    <property type="match status" value="1"/>
</dbReference>
<evidence type="ECO:0000256" key="1">
    <source>
        <dbReference type="SAM" id="Phobius"/>
    </source>
</evidence>
<keyword evidence="1" id="KW-0812">Transmembrane</keyword>
<feature type="transmembrane region" description="Helical" evidence="1">
    <location>
        <begin position="44"/>
        <end position="63"/>
    </location>
</feature>
<dbReference type="Proteomes" id="UP000605676">
    <property type="component" value="Unassembled WGS sequence"/>
</dbReference>
<sequence>MMSFISDSSNADFIDVLTRFAVNAFVILILIGGLYKKTEENKEYVFPLVIIGIIIFLLSSYLSIVRVELGIALGLFAIFSIIRFRTRNMQAYQMAYLFTIIGTSAINALALFPHLLRGMFLSNMLIITSVIVLEYYNHRTINQKQEISFSNLELIKPSNRSELIEHLKQITELDIQKITVKEVSYIKREAKITIYYKK</sequence>
<evidence type="ECO:0000313" key="3">
    <source>
        <dbReference type="Proteomes" id="UP000605676"/>
    </source>
</evidence>
<feature type="transmembrane region" description="Helical" evidence="1">
    <location>
        <begin position="69"/>
        <end position="86"/>
    </location>
</feature>
<comment type="caution">
    <text evidence="2">The sequence shown here is derived from an EMBL/GenBank/DDBJ whole genome shotgun (WGS) entry which is preliminary data.</text>
</comment>
<accession>A0ABS1HLM6</accession>
<feature type="transmembrane region" description="Helical" evidence="1">
    <location>
        <begin position="16"/>
        <end position="35"/>
    </location>
</feature>
<dbReference type="RefSeq" id="WP_200465798.1">
    <property type="nucleotide sequence ID" value="NZ_JAENRR010000037.1"/>
</dbReference>
<dbReference type="InterPro" id="IPR032531">
    <property type="entry name" value="DUF4956"/>
</dbReference>
<keyword evidence="1" id="KW-0472">Membrane</keyword>